<proteinExistence type="predicted"/>
<accession>A0ABR1M637</accession>
<sequence length="241" mass="27885">MHRTRPQRHRAPQRRPVAALNARSHRSRAREQQGEHHHHCHQARHHQGRLLHLLEQRVRRDWLRCLRRTRFQGHGSLDDAPTLESSGMLDVKGPFPFFCLSVLFRGYQTPLFLFSDACRAVSGFGSAFECPWKGSNIIISCISIYYLLKRHLRRRPLYLLIFILVFLHQLSNLPMSQSTNPFSCVAIVYTIYPTLVLCCTALWLSLLHSMSSSENPCAPVDAPFPVYLPAFDSQDAKTRQW</sequence>
<feature type="transmembrane region" description="Helical" evidence="2">
    <location>
        <begin position="187"/>
        <end position="206"/>
    </location>
</feature>
<gene>
    <name evidence="3" type="ORF">J3D65DRAFT_215032</name>
</gene>
<dbReference type="RefSeq" id="XP_066658710.1">
    <property type="nucleotide sequence ID" value="XM_066794529.1"/>
</dbReference>
<keyword evidence="2" id="KW-0812">Transmembrane</keyword>
<dbReference type="EMBL" id="JBBPEH010000002">
    <property type="protein sequence ID" value="KAK7542417.1"/>
    <property type="molecule type" value="Genomic_DNA"/>
</dbReference>
<feature type="transmembrane region" description="Helical" evidence="2">
    <location>
        <begin position="157"/>
        <end position="175"/>
    </location>
</feature>
<name>A0ABR1M637_9PEZI</name>
<dbReference type="GeneID" id="92027435"/>
<dbReference type="Proteomes" id="UP001360953">
    <property type="component" value="Unassembled WGS sequence"/>
</dbReference>
<comment type="caution">
    <text evidence="3">The sequence shown here is derived from an EMBL/GenBank/DDBJ whole genome shotgun (WGS) entry which is preliminary data.</text>
</comment>
<evidence type="ECO:0000313" key="3">
    <source>
        <dbReference type="EMBL" id="KAK7542417.1"/>
    </source>
</evidence>
<protein>
    <submittedName>
        <fullName evidence="3">Uncharacterized protein</fullName>
    </submittedName>
</protein>
<evidence type="ECO:0000256" key="1">
    <source>
        <dbReference type="SAM" id="MobiDB-lite"/>
    </source>
</evidence>
<keyword evidence="2" id="KW-1133">Transmembrane helix</keyword>
<keyword evidence="4" id="KW-1185">Reference proteome</keyword>
<evidence type="ECO:0000256" key="2">
    <source>
        <dbReference type="SAM" id="Phobius"/>
    </source>
</evidence>
<organism evidence="3 4">
    <name type="scientific">Phyllosticta citribraziliensis</name>
    <dbReference type="NCBI Taxonomy" id="989973"/>
    <lineage>
        <taxon>Eukaryota</taxon>
        <taxon>Fungi</taxon>
        <taxon>Dikarya</taxon>
        <taxon>Ascomycota</taxon>
        <taxon>Pezizomycotina</taxon>
        <taxon>Dothideomycetes</taxon>
        <taxon>Dothideomycetes incertae sedis</taxon>
        <taxon>Botryosphaeriales</taxon>
        <taxon>Phyllostictaceae</taxon>
        <taxon>Phyllosticta</taxon>
    </lineage>
</organism>
<evidence type="ECO:0000313" key="4">
    <source>
        <dbReference type="Proteomes" id="UP001360953"/>
    </source>
</evidence>
<reference evidence="3 4" key="1">
    <citation type="submission" date="2024-04" db="EMBL/GenBank/DDBJ databases">
        <title>Phyllosticta paracitricarpa is synonymous to the EU quarantine fungus P. citricarpa based on phylogenomic analyses.</title>
        <authorList>
            <consortium name="Lawrence Berkeley National Laboratory"/>
            <person name="Van ingen-buijs V.A."/>
            <person name="Van westerhoven A.C."/>
            <person name="Haridas S."/>
            <person name="Skiadas P."/>
            <person name="Martin F."/>
            <person name="Groenewald J.Z."/>
            <person name="Crous P.W."/>
            <person name="Seidl M.F."/>
        </authorList>
    </citation>
    <scope>NUCLEOTIDE SEQUENCE [LARGE SCALE GENOMIC DNA]</scope>
    <source>
        <strain evidence="3 4">CPC 17464</strain>
    </source>
</reference>
<feature type="region of interest" description="Disordered" evidence="1">
    <location>
        <begin position="1"/>
        <end position="44"/>
    </location>
</feature>
<keyword evidence="2" id="KW-0472">Membrane</keyword>
<feature type="compositionally biased region" description="Basic residues" evidence="1">
    <location>
        <begin position="1"/>
        <end position="13"/>
    </location>
</feature>